<protein>
    <recommendedName>
        <fullName evidence="3">Rubrerythrin</fullName>
    </recommendedName>
</protein>
<evidence type="ECO:0000313" key="1">
    <source>
        <dbReference type="EMBL" id="EPG76111.1"/>
    </source>
</evidence>
<proteinExistence type="predicted"/>
<dbReference type="STRING" id="1193011.LEP1GSC058_0459"/>
<evidence type="ECO:0000313" key="2">
    <source>
        <dbReference type="Proteomes" id="UP000014540"/>
    </source>
</evidence>
<comment type="caution">
    <text evidence="1">The sequence shown here is derived from an EMBL/GenBank/DDBJ whole genome shotgun (WGS) entry which is preliminary data.</text>
</comment>
<dbReference type="InterPro" id="IPR009078">
    <property type="entry name" value="Ferritin-like_SF"/>
</dbReference>
<organism evidence="1 2">
    <name type="scientific">Leptospira fainei serovar Hurstbridge str. BUT 6</name>
    <dbReference type="NCBI Taxonomy" id="1193011"/>
    <lineage>
        <taxon>Bacteria</taxon>
        <taxon>Pseudomonadati</taxon>
        <taxon>Spirochaetota</taxon>
        <taxon>Spirochaetia</taxon>
        <taxon>Leptospirales</taxon>
        <taxon>Leptospiraceae</taxon>
        <taxon>Leptospira</taxon>
    </lineage>
</organism>
<name>S3V0B4_9LEPT</name>
<dbReference type="Proteomes" id="UP000014540">
    <property type="component" value="Unassembled WGS sequence"/>
</dbReference>
<sequence>MIKPFRQGSRFLFFYSKMGDFFQEAEMLGDMASVQSVKVRTRVNRSEIRSVLEDIERIPSIHAKWLNTLSLLEHIGARKIHASQTGNSISEMVLRHASEEARHAAFFKKLTLRVGSEEFSGYEPATLLAGNSAVIYFQRLDSIVNRSLSSEAFSRGKQKLLCYLYVTKLIEERAGLVYEEYERILSSGESGISLKSIIKEEESHLQEMNFHLQDNDPKFSERTDYFREKESIFFSKFFETLRNLIPVNS</sequence>
<reference evidence="1" key="1">
    <citation type="submission" date="2013-04" db="EMBL/GenBank/DDBJ databases">
        <authorList>
            <person name="Harkins D.M."/>
            <person name="Durkin A.S."/>
            <person name="Selengut J.D."/>
            <person name="Sanka R."/>
            <person name="DePew J."/>
            <person name="Purushe J."/>
            <person name="Ahmed A."/>
            <person name="van der Linden H."/>
            <person name="Goris M.G.A."/>
            <person name="Hartskeerl R.A."/>
            <person name="Vinetz J.M."/>
            <person name="Sutton G.G."/>
            <person name="Nelson W.C."/>
            <person name="Fouts D.E."/>
        </authorList>
    </citation>
    <scope>NUCLEOTIDE SEQUENCE [LARGE SCALE GENOMIC DNA]</scope>
    <source>
        <strain evidence="1">BUT 6</strain>
    </source>
</reference>
<dbReference type="EMBL" id="AKWZ02000002">
    <property type="protein sequence ID" value="EPG76111.1"/>
    <property type="molecule type" value="Genomic_DNA"/>
</dbReference>
<accession>S3V0B4</accession>
<keyword evidence="2" id="KW-1185">Reference proteome</keyword>
<dbReference type="InterPro" id="IPR012347">
    <property type="entry name" value="Ferritin-like"/>
</dbReference>
<gene>
    <name evidence="1" type="ORF">LEP1GSC058_0459</name>
</gene>
<dbReference type="SUPFAM" id="SSF47240">
    <property type="entry name" value="Ferritin-like"/>
    <property type="match status" value="1"/>
</dbReference>
<dbReference type="Gene3D" id="1.20.1260.10">
    <property type="match status" value="1"/>
</dbReference>
<dbReference type="AlphaFoldDB" id="S3V0B4"/>
<evidence type="ECO:0008006" key="3">
    <source>
        <dbReference type="Google" id="ProtNLM"/>
    </source>
</evidence>